<dbReference type="SUPFAM" id="SSF110738">
    <property type="entry name" value="Glycerate kinase I"/>
    <property type="match status" value="1"/>
</dbReference>
<evidence type="ECO:0000256" key="2">
    <source>
        <dbReference type="ARBA" id="ARBA00022679"/>
    </source>
</evidence>
<evidence type="ECO:0000256" key="3">
    <source>
        <dbReference type="ARBA" id="ARBA00022777"/>
    </source>
</evidence>
<comment type="similarity">
    <text evidence="1 4">Belongs to the glycerate kinase type-1 family.</text>
</comment>
<dbReference type="Gene3D" id="3.40.50.10350">
    <property type="entry name" value="Glycerate kinase, domain 1"/>
    <property type="match status" value="1"/>
</dbReference>
<name>A0ABR5MKB4_9BACI</name>
<dbReference type="InterPro" id="IPR018197">
    <property type="entry name" value="Glycerate_kinase_RE-like"/>
</dbReference>
<dbReference type="Pfam" id="PF02595">
    <property type="entry name" value="Gly_kinase"/>
    <property type="match status" value="1"/>
</dbReference>
<dbReference type="InterPro" id="IPR018193">
    <property type="entry name" value="Glyc_kinase_flavodox-like_fold"/>
</dbReference>
<evidence type="ECO:0000256" key="4">
    <source>
        <dbReference type="PIRNR" id="PIRNR006078"/>
    </source>
</evidence>
<proteinExistence type="inferred from homology"/>
<comment type="caution">
    <text evidence="5">The sequence shown here is derived from an EMBL/GenBank/DDBJ whole genome shotgun (WGS) entry which is preliminary data.</text>
</comment>
<dbReference type="NCBIfam" id="TIGR00045">
    <property type="entry name" value="glycerate kinase"/>
    <property type="match status" value="1"/>
</dbReference>
<keyword evidence="3 4" id="KW-0418">Kinase</keyword>
<dbReference type="RefSeq" id="WP_060668187.1">
    <property type="nucleotide sequence ID" value="NZ_LGTK01000017.1"/>
</dbReference>
<accession>A0ABR5MKB4</accession>
<evidence type="ECO:0000313" key="5">
    <source>
        <dbReference type="EMBL" id="KPH76206.1"/>
    </source>
</evidence>
<dbReference type="Proteomes" id="UP000037854">
    <property type="component" value="Unassembled WGS sequence"/>
</dbReference>
<evidence type="ECO:0000313" key="6">
    <source>
        <dbReference type="Proteomes" id="UP000037854"/>
    </source>
</evidence>
<keyword evidence="2 4" id="KW-0808">Transferase</keyword>
<dbReference type="GO" id="GO:0016301">
    <property type="term" value="F:kinase activity"/>
    <property type="evidence" value="ECO:0007669"/>
    <property type="project" value="UniProtKB-KW"/>
</dbReference>
<dbReference type="PANTHER" id="PTHR21599">
    <property type="entry name" value="GLYCERATE KINASE"/>
    <property type="match status" value="1"/>
</dbReference>
<dbReference type="PANTHER" id="PTHR21599:SF0">
    <property type="entry name" value="GLYCERATE KINASE"/>
    <property type="match status" value="1"/>
</dbReference>
<dbReference type="InterPro" id="IPR004381">
    <property type="entry name" value="Glycerate_kinase"/>
</dbReference>
<dbReference type="Gene3D" id="3.90.1510.10">
    <property type="entry name" value="Glycerate kinase, domain 2"/>
    <property type="match status" value="1"/>
</dbReference>
<evidence type="ECO:0000256" key="1">
    <source>
        <dbReference type="ARBA" id="ARBA00006284"/>
    </source>
</evidence>
<protein>
    <submittedName>
        <fullName evidence="5">Glycerate kinase</fullName>
    </submittedName>
</protein>
<sequence>MKVVIAPDSFKGSLNAIDVASSINQGVKKAYPNAETTLVPVADGGEGTMSTLVAATNGITKKTTVIGPLGENLEAEYGVLGDHKTCVIEMATASGLDLVPKEKLSPLRATTYGTGQLIKDALDNGYRSFILAVGGSATNDGGMGMLQALGLKVLDRDGNEIGFGGGELGKVHSIDLQTLDRRIPNCSFLIASDVQNPFIGPNGASHVFGPQKGAKPNEVKILDDNLSHWADEIEKATGIRLHNLPGAGAAGGIGGAFLAFFPAKMRPGIEVVLEYCQLDKALENADVVITGEGKVDFQTASGKTPLGVAKAAMKKNVPTIIVAGSVGEGTDVLYDYGIVSINSIAKEPMTLEESMNRTAELLAYSSEQVIRSYFYLATKGRSFLCK</sequence>
<keyword evidence="6" id="KW-1185">Reference proteome</keyword>
<dbReference type="InterPro" id="IPR036129">
    <property type="entry name" value="Glycerate_kinase_sf"/>
</dbReference>
<gene>
    <name evidence="5" type="ORF">AFL42_06955</name>
</gene>
<dbReference type="PIRSF" id="PIRSF006078">
    <property type="entry name" value="GlxK"/>
    <property type="match status" value="1"/>
</dbReference>
<dbReference type="EMBL" id="LGTK01000017">
    <property type="protein sequence ID" value="KPH76206.1"/>
    <property type="molecule type" value="Genomic_DNA"/>
</dbReference>
<reference evidence="5 6" key="1">
    <citation type="submission" date="2015-07" db="EMBL/GenBank/DDBJ databases">
        <title>High-quality draft genome sequence of Oceanobacillus caeni HM6, a bacillus isolated from a human feces.</title>
        <authorList>
            <person name="Kumar J."/>
            <person name="Verma M.K."/>
            <person name="Pandey R."/>
            <person name="Bhambi M."/>
            <person name="Chauhan N."/>
        </authorList>
    </citation>
    <scope>NUCLEOTIDE SEQUENCE [LARGE SCALE GENOMIC DNA]</scope>
    <source>
        <strain evidence="5 6">HM6</strain>
    </source>
</reference>
<organism evidence="5 6">
    <name type="scientific">Oceanobacillus caeni</name>
    <dbReference type="NCBI Taxonomy" id="405946"/>
    <lineage>
        <taxon>Bacteria</taxon>
        <taxon>Bacillati</taxon>
        <taxon>Bacillota</taxon>
        <taxon>Bacilli</taxon>
        <taxon>Bacillales</taxon>
        <taxon>Bacillaceae</taxon>
        <taxon>Oceanobacillus</taxon>
    </lineage>
</organism>